<organism evidence="1 2">
    <name type="scientific">Anaeromyxobacter diazotrophicus</name>
    <dbReference type="NCBI Taxonomy" id="2590199"/>
    <lineage>
        <taxon>Bacteria</taxon>
        <taxon>Pseudomonadati</taxon>
        <taxon>Myxococcota</taxon>
        <taxon>Myxococcia</taxon>
        <taxon>Myxococcales</taxon>
        <taxon>Cystobacterineae</taxon>
        <taxon>Anaeromyxobacteraceae</taxon>
        <taxon>Anaeromyxobacter</taxon>
    </lineage>
</organism>
<proteinExistence type="predicted"/>
<gene>
    <name evidence="1" type="ORF">AMYX_25240</name>
</gene>
<reference evidence="2" key="1">
    <citation type="journal article" date="2020" name="Appl. Environ. Microbiol.">
        <title>Diazotrophic Anaeromyxobacter Isolates from Soils.</title>
        <authorList>
            <person name="Masuda Y."/>
            <person name="Yamanaka H."/>
            <person name="Xu Z.X."/>
            <person name="Shiratori Y."/>
            <person name="Aono T."/>
            <person name="Amachi S."/>
            <person name="Senoo K."/>
            <person name="Itoh H."/>
        </authorList>
    </citation>
    <scope>NUCLEOTIDE SEQUENCE [LARGE SCALE GENOMIC DNA]</scope>
    <source>
        <strain evidence="2">R267</strain>
    </source>
</reference>
<dbReference type="EMBL" id="BJTG01000005">
    <property type="protein sequence ID" value="GEJ57783.1"/>
    <property type="molecule type" value="Genomic_DNA"/>
</dbReference>
<name>A0A7I9VN02_9BACT</name>
<dbReference type="Proteomes" id="UP000503640">
    <property type="component" value="Unassembled WGS sequence"/>
</dbReference>
<dbReference type="AlphaFoldDB" id="A0A7I9VN02"/>
<keyword evidence="2" id="KW-1185">Reference proteome</keyword>
<comment type="caution">
    <text evidence="1">The sequence shown here is derived from an EMBL/GenBank/DDBJ whole genome shotgun (WGS) entry which is preliminary data.</text>
</comment>
<protein>
    <submittedName>
        <fullName evidence="1">Uncharacterized protein</fullName>
    </submittedName>
</protein>
<evidence type="ECO:0000313" key="2">
    <source>
        <dbReference type="Proteomes" id="UP000503640"/>
    </source>
</evidence>
<accession>A0A7I9VN02</accession>
<dbReference type="RefSeq" id="WP_176065670.1">
    <property type="nucleotide sequence ID" value="NZ_BJTG01000005.1"/>
</dbReference>
<sequence>MTSTLLGGLLVPVLFSGALGWALWRSRAGKVRRMADVAPGRMVIATNLVSSRRRLR</sequence>
<evidence type="ECO:0000313" key="1">
    <source>
        <dbReference type="EMBL" id="GEJ57783.1"/>
    </source>
</evidence>